<feature type="region of interest" description="Disordered" evidence="2">
    <location>
        <begin position="192"/>
        <end position="226"/>
    </location>
</feature>
<proteinExistence type="predicted"/>
<evidence type="ECO:0000313" key="4">
    <source>
        <dbReference type="Proteomes" id="UP001443914"/>
    </source>
</evidence>
<comment type="caution">
    <text evidence="3">The sequence shown here is derived from an EMBL/GenBank/DDBJ whole genome shotgun (WGS) entry which is preliminary data.</text>
</comment>
<gene>
    <name evidence="3" type="ORF">RND81_09G103000</name>
</gene>
<evidence type="ECO:0000256" key="2">
    <source>
        <dbReference type="SAM" id="MobiDB-lite"/>
    </source>
</evidence>
<dbReference type="GO" id="GO:0070449">
    <property type="term" value="C:elongin complex"/>
    <property type="evidence" value="ECO:0007669"/>
    <property type="project" value="InterPro"/>
</dbReference>
<dbReference type="Proteomes" id="UP001443914">
    <property type="component" value="Unassembled WGS sequence"/>
</dbReference>
<dbReference type="GO" id="GO:0006368">
    <property type="term" value="P:transcription elongation by RNA polymerase II"/>
    <property type="evidence" value="ECO:0007669"/>
    <property type="project" value="InterPro"/>
</dbReference>
<keyword evidence="4" id="KW-1185">Reference proteome</keyword>
<dbReference type="Pfam" id="PF06881">
    <property type="entry name" value="Elongin_A"/>
    <property type="match status" value="1"/>
</dbReference>
<dbReference type="PANTHER" id="PTHR47543">
    <property type="entry name" value="OS08G0169600 PROTEIN"/>
    <property type="match status" value="1"/>
</dbReference>
<feature type="coiled-coil region" evidence="1">
    <location>
        <begin position="114"/>
        <end position="145"/>
    </location>
</feature>
<dbReference type="EMBL" id="JBDFQZ010000009">
    <property type="protein sequence ID" value="KAK9690073.1"/>
    <property type="molecule type" value="Genomic_DNA"/>
</dbReference>
<dbReference type="InterPro" id="IPR010684">
    <property type="entry name" value="RNA_pol_II_trans_fac_SIII_A"/>
</dbReference>
<name>A0AAW1IL02_SAPOF</name>
<evidence type="ECO:0000313" key="3">
    <source>
        <dbReference type="EMBL" id="KAK9690073.1"/>
    </source>
</evidence>
<keyword evidence="1" id="KW-0175">Coiled coil</keyword>
<dbReference type="PANTHER" id="PTHR47543:SF2">
    <property type="entry name" value="RNA POLYMERASE II TRANSCRIPTION FACTOR SIII SUBUNIT A"/>
    <property type="match status" value="1"/>
</dbReference>
<dbReference type="Gene3D" id="6.10.250.3180">
    <property type="match status" value="1"/>
</dbReference>
<feature type="compositionally biased region" description="Basic and acidic residues" evidence="2">
    <location>
        <begin position="215"/>
        <end position="226"/>
    </location>
</feature>
<evidence type="ECO:0000256" key="1">
    <source>
        <dbReference type="SAM" id="Coils"/>
    </source>
</evidence>
<organism evidence="3 4">
    <name type="scientific">Saponaria officinalis</name>
    <name type="common">Common soapwort</name>
    <name type="synonym">Lychnis saponaria</name>
    <dbReference type="NCBI Taxonomy" id="3572"/>
    <lineage>
        <taxon>Eukaryota</taxon>
        <taxon>Viridiplantae</taxon>
        <taxon>Streptophyta</taxon>
        <taxon>Embryophyta</taxon>
        <taxon>Tracheophyta</taxon>
        <taxon>Spermatophyta</taxon>
        <taxon>Magnoliopsida</taxon>
        <taxon>eudicotyledons</taxon>
        <taxon>Gunneridae</taxon>
        <taxon>Pentapetalae</taxon>
        <taxon>Caryophyllales</taxon>
        <taxon>Caryophyllaceae</taxon>
        <taxon>Caryophylleae</taxon>
        <taxon>Saponaria</taxon>
    </lineage>
</organism>
<sequence>MRSGHLHFPQRRRQGNGTAPSLVDLCVQTAIDNVKYIGDVGATDSHLLERILPHCTVEELMHIENATTDRDLSPVTDKLWKKFYEIKFGAKNVEIVVDRMTKKRVAFKWRQLYQAKLKEQNEVQKQSLERLAQSFRNESARKQSRQIQFVAKAPPSSKKRSFGGAFGSSSSFSNVKSNIMRKAKVEFSAEMRNRAAVKKPPVHIQRTNSVVRPQISRDKGRVPYSK</sequence>
<reference evidence="3" key="1">
    <citation type="submission" date="2024-03" db="EMBL/GenBank/DDBJ databases">
        <title>WGS assembly of Saponaria officinalis var. Norfolk2.</title>
        <authorList>
            <person name="Jenkins J."/>
            <person name="Shu S."/>
            <person name="Grimwood J."/>
            <person name="Barry K."/>
            <person name="Goodstein D."/>
            <person name="Schmutz J."/>
            <person name="Leebens-Mack J."/>
            <person name="Osbourn A."/>
        </authorList>
    </citation>
    <scope>NUCLEOTIDE SEQUENCE [LARGE SCALE GENOMIC DNA]</scope>
    <source>
        <strain evidence="3">JIC</strain>
    </source>
</reference>
<evidence type="ECO:0008006" key="5">
    <source>
        <dbReference type="Google" id="ProtNLM"/>
    </source>
</evidence>
<dbReference type="AlphaFoldDB" id="A0AAW1IL02"/>
<protein>
    <recommendedName>
        <fullName evidence="5">Elongin-A</fullName>
    </recommendedName>
</protein>
<accession>A0AAW1IL02</accession>